<sequence length="131" mass="14955">MTISQHANLRVSRHLLPLRAADIGMKCQHPVAVITLAQHHDARLWLLRTIYGTERQITKPALWIGCASHQFRPGGCFKRFQIHWILFSSVSAFSHLAKSVATKWADERSSQRYRQMRPAKTGGQHSGLCRE</sequence>
<dbReference type="AlphaFoldDB" id="D7GL55"/>
<organism evidence="2">
    <name type="scientific">Enterobacter agglomerans</name>
    <name type="common">Erwinia herbicola</name>
    <name type="synonym">Pantoea agglomerans</name>
    <dbReference type="NCBI Taxonomy" id="549"/>
    <lineage>
        <taxon>Bacteria</taxon>
        <taxon>Pseudomonadati</taxon>
        <taxon>Pseudomonadota</taxon>
        <taxon>Gammaproteobacteria</taxon>
        <taxon>Enterobacterales</taxon>
        <taxon>Erwiniaceae</taxon>
        <taxon>Pantoea</taxon>
        <taxon>Pantoea agglomerans group</taxon>
    </lineage>
</organism>
<protein>
    <submittedName>
        <fullName evidence="2">Uncharacterized protein</fullName>
    </submittedName>
</protein>
<geneLocation type="plasmid" evidence="2">
    <name>pPAGA3</name>
</geneLocation>
<dbReference type="EMBL" id="FN868248">
    <property type="protein sequence ID" value="CBM40334.1"/>
    <property type="molecule type" value="Genomic_DNA"/>
</dbReference>
<reference evidence="2" key="2">
    <citation type="journal article" date="2011" name="Genet. Mol. Biol.">
        <title>Characterization of a small cryptic plasmid from endophytic Pantoea agglomerans and its use in the construction of an expression vector.</title>
        <authorList>
            <person name="de Lima Procopio R.E."/>
            <person name="Araujo W.L."/>
            <person name="Andreote F.D."/>
            <person name="Azevedo J.L."/>
        </authorList>
    </citation>
    <scope>NUCLEOTIDE SEQUENCE [LARGE SCALE GENOMIC DNA]</scope>
    <source>
        <strain evidence="2">EGE6</strain>
        <plasmid evidence="2">pPAGA3</plasmid>
    </source>
</reference>
<accession>D7GL55</accession>
<feature type="region of interest" description="Disordered" evidence="1">
    <location>
        <begin position="111"/>
        <end position="131"/>
    </location>
</feature>
<evidence type="ECO:0000256" key="1">
    <source>
        <dbReference type="SAM" id="MobiDB-lite"/>
    </source>
</evidence>
<proteinExistence type="predicted"/>
<keyword evidence="2" id="KW-0614">Plasmid</keyword>
<evidence type="ECO:0000313" key="2">
    <source>
        <dbReference type="EMBL" id="CBM40334.1"/>
    </source>
</evidence>
<name>D7GL55_ENTAG</name>
<reference evidence="2" key="1">
    <citation type="submission" date="2010-05" db="EMBL/GenBank/DDBJ databases">
        <authorList>
            <person name="Procopio R.E.L."/>
        </authorList>
    </citation>
    <scope>NUCLEOTIDE SEQUENCE</scope>
    <source>
        <strain evidence="2">EGE6</strain>
        <plasmid evidence="2">pPAGA3</plasmid>
    </source>
</reference>